<proteinExistence type="predicted"/>
<dbReference type="Proteomes" id="UP000447434">
    <property type="component" value="Chromosome 8"/>
</dbReference>
<dbReference type="EMBL" id="WOCE01000008">
    <property type="protein sequence ID" value="KAE9608277.1"/>
    <property type="molecule type" value="Genomic_DNA"/>
</dbReference>
<dbReference type="AlphaFoldDB" id="A0A6A4Q2U6"/>
<name>A0A6A4Q2U6_LUPAL</name>
<organism evidence="1 2">
    <name type="scientific">Lupinus albus</name>
    <name type="common">White lupine</name>
    <name type="synonym">Lupinus termis</name>
    <dbReference type="NCBI Taxonomy" id="3870"/>
    <lineage>
        <taxon>Eukaryota</taxon>
        <taxon>Viridiplantae</taxon>
        <taxon>Streptophyta</taxon>
        <taxon>Embryophyta</taxon>
        <taxon>Tracheophyta</taxon>
        <taxon>Spermatophyta</taxon>
        <taxon>Magnoliopsida</taxon>
        <taxon>eudicotyledons</taxon>
        <taxon>Gunneridae</taxon>
        <taxon>Pentapetalae</taxon>
        <taxon>rosids</taxon>
        <taxon>fabids</taxon>
        <taxon>Fabales</taxon>
        <taxon>Fabaceae</taxon>
        <taxon>Papilionoideae</taxon>
        <taxon>50 kb inversion clade</taxon>
        <taxon>genistoids sensu lato</taxon>
        <taxon>core genistoids</taxon>
        <taxon>Genisteae</taxon>
        <taxon>Lupinus</taxon>
    </lineage>
</organism>
<protein>
    <submittedName>
        <fullName evidence="1">Uncharacterized protein</fullName>
    </submittedName>
</protein>
<evidence type="ECO:0000313" key="2">
    <source>
        <dbReference type="Proteomes" id="UP000447434"/>
    </source>
</evidence>
<sequence>MKGLEYRLTSKTKMVLGNEYKGPNWVSFLCHFSTVQAAGCKCGIVG</sequence>
<gene>
    <name evidence="1" type="ORF">Lalb_Chr08g0233751</name>
</gene>
<comment type="caution">
    <text evidence="1">The sequence shown here is derived from an EMBL/GenBank/DDBJ whole genome shotgun (WGS) entry which is preliminary data.</text>
</comment>
<accession>A0A6A4Q2U6</accession>
<evidence type="ECO:0000313" key="1">
    <source>
        <dbReference type="EMBL" id="KAE9608277.1"/>
    </source>
</evidence>
<reference evidence="2" key="1">
    <citation type="journal article" date="2020" name="Nat. Commun.">
        <title>Genome sequence of the cluster root forming white lupin.</title>
        <authorList>
            <person name="Hufnagel B."/>
            <person name="Marques A."/>
            <person name="Soriano A."/>
            <person name="Marques L."/>
            <person name="Divol F."/>
            <person name="Doumas P."/>
            <person name="Sallet E."/>
            <person name="Mancinotti D."/>
            <person name="Carrere S."/>
            <person name="Marande W."/>
            <person name="Arribat S."/>
            <person name="Keller J."/>
            <person name="Huneau C."/>
            <person name="Blein T."/>
            <person name="Aime D."/>
            <person name="Laguerre M."/>
            <person name="Taylor J."/>
            <person name="Schubert V."/>
            <person name="Nelson M."/>
            <person name="Geu-Flores F."/>
            <person name="Crespi M."/>
            <person name="Gallardo-Guerrero K."/>
            <person name="Delaux P.-M."/>
            <person name="Salse J."/>
            <person name="Berges H."/>
            <person name="Guyot R."/>
            <person name="Gouzy J."/>
            <person name="Peret B."/>
        </authorList>
    </citation>
    <scope>NUCLEOTIDE SEQUENCE [LARGE SCALE GENOMIC DNA]</scope>
    <source>
        <strain evidence="2">cv. Amiga</strain>
    </source>
</reference>
<keyword evidence="2" id="KW-1185">Reference proteome</keyword>